<gene>
    <name evidence="4" type="primary">nfnB_1</name>
    <name evidence="4" type="ORF">Pmgp_00571</name>
</gene>
<dbReference type="Pfam" id="PF00881">
    <property type="entry name" value="Nitroreductase"/>
    <property type="match status" value="1"/>
</dbReference>
<sequence>MNDTLKVIKNRRAIRKYKAEQISAAELQEILDCAVYAPNARNQQKWHFTVIQSKAMLDKMVGIIRENINNSGNEFLKQRAASPDYHTFYHAPTVILISADEKAPWIHVDCGLAAENITLAAEAQNIGSCVIASSGLLFASEKGNAMRKELGMPEGYNHVCTIALGYKDENPAPPPRSKEVINYVR</sequence>
<dbReference type="EC" id="1.-.-.-" evidence="4"/>
<reference evidence="4 5" key="1">
    <citation type="journal article" date="2018" name="Environ. Microbiol.">
        <title>Novel energy conservation strategies and behaviour of Pelotomaculum schinkii driving syntrophic propionate catabolism.</title>
        <authorList>
            <person name="Hidalgo-Ahumada C.A.P."/>
            <person name="Nobu M.K."/>
            <person name="Narihiro T."/>
            <person name="Tamaki H."/>
            <person name="Liu W.T."/>
            <person name="Kamagata Y."/>
            <person name="Stams A.J.M."/>
            <person name="Imachi H."/>
            <person name="Sousa D.Z."/>
        </authorList>
    </citation>
    <scope>NUCLEOTIDE SEQUENCE [LARGE SCALE GENOMIC DNA]</scope>
    <source>
        <strain evidence="4 5">MGP</strain>
    </source>
</reference>
<keyword evidence="5" id="KW-1185">Reference proteome</keyword>
<evidence type="ECO:0000313" key="4">
    <source>
        <dbReference type="EMBL" id="TEB12933.1"/>
    </source>
</evidence>
<protein>
    <submittedName>
        <fullName evidence="4">Nitroreductase NfnB</fullName>
        <ecNumber evidence="4">1.-.-.-</ecNumber>
    </submittedName>
</protein>
<dbReference type="SUPFAM" id="SSF55469">
    <property type="entry name" value="FMN-dependent nitroreductase-like"/>
    <property type="match status" value="1"/>
</dbReference>
<proteinExistence type="inferred from homology"/>
<name>A0A4Y7RVP8_9FIRM</name>
<dbReference type="EMBL" id="QFFZ01000004">
    <property type="protein sequence ID" value="TEB12933.1"/>
    <property type="molecule type" value="Genomic_DNA"/>
</dbReference>
<dbReference type="OrthoDB" id="9812105at2"/>
<dbReference type="RefSeq" id="WP_134212460.1">
    <property type="nucleotide sequence ID" value="NZ_QFFZ01000004.1"/>
</dbReference>
<evidence type="ECO:0000313" key="5">
    <source>
        <dbReference type="Proteomes" id="UP000297597"/>
    </source>
</evidence>
<organism evidence="4 5">
    <name type="scientific">Pelotomaculum propionicicum</name>
    <dbReference type="NCBI Taxonomy" id="258475"/>
    <lineage>
        <taxon>Bacteria</taxon>
        <taxon>Bacillati</taxon>
        <taxon>Bacillota</taxon>
        <taxon>Clostridia</taxon>
        <taxon>Eubacteriales</taxon>
        <taxon>Desulfotomaculaceae</taxon>
        <taxon>Pelotomaculum</taxon>
    </lineage>
</organism>
<dbReference type="CDD" id="cd02136">
    <property type="entry name" value="PnbA_NfnB-like"/>
    <property type="match status" value="1"/>
</dbReference>
<evidence type="ECO:0000259" key="3">
    <source>
        <dbReference type="Pfam" id="PF00881"/>
    </source>
</evidence>
<dbReference type="PANTHER" id="PTHR43673">
    <property type="entry name" value="NAD(P)H NITROREDUCTASE YDGI-RELATED"/>
    <property type="match status" value="1"/>
</dbReference>
<dbReference type="InterPro" id="IPR000415">
    <property type="entry name" value="Nitroreductase-like"/>
</dbReference>
<accession>A0A4Y7RVP8</accession>
<dbReference type="GO" id="GO:0016491">
    <property type="term" value="F:oxidoreductase activity"/>
    <property type="evidence" value="ECO:0007669"/>
    <property type="project" value="UniProtKB-KW"/>
</dbReference>
<dbReference type="InterPro" id="IPR029479">
    <property type="entry name" value="Nitroreductase"/>
</dbReference>
<dbReference type="PANTHER" id="PTHR43673:SF10">
    <property type="entry name" value="NADH DEHYDROGENASE_NAD(P)H NITROREDUCTASE XCC3605-RELATED"/>
    <property type="match status" value="1"/>
</dbReference>
<comment type="similarity">
    <text evidence="1">Belongs to the nitroreductase family.</text>
</comment>
<dbReference type="AlphaFoldDB" id="A0A4Y7RVP8"/>
<dbReference type="Proteomes" id="UP000297597">
    <property type="component" value="Unassembled WGS sequence"/>
</dbReference>
<evidence type="ECO:0000256" key="1">
    <source>
        <dbReference type="ARBA" id="ARBA00007118"/>
    </source>
</evidence>
<keyword evidence="2 4" id="KW-0560">Oxidoreductase</keyword>
<dbReference type="Gene3D" id="3.40.109.10">
    <property type="entry name" value="NADH Oxidase"/>
    <property type="match status" value="1"/>
</dbReference>
<comment type="caution">
    <text evidence="4">The sequence shown here is derived from an EMBL/GenBank/DDBJ whole genome shotgun (WGS) entry which is preliminary data.</text>
</comment>
<feature type="domain" description="Nitroreductase" evidence="3">
    <location>
        <begin position="8"/>
        <end position="166"/>
    </location>
</feature>
<evidence type="ECO:0000256" key="2">
    <source>
        <dbReference type="ARBA" id="ARBA00023002"/>
    </source>
</evidence>